<dbReference type="SUPFAM" id="SSF53474">
    <property type="entry name" value="alpha/beta-Hydrolases"/>
    <property type="match status" value="1"/>
</dbReference>
<dbReference type="GO" id="GO:0106435">
    <property type="term" value="F:carboxylesterase activity"/>
    <property type="evidence" value="ECO:0007669"/>
    <property type="project" value="UniProtKB-EC"/>
</dbReference>
<evidence type="ECO:0000259" key="2">
    <source>
        <dbReference type="Pfam" id="PF07859"/>
    </source>
</evidence>
<keyword evidence="1 3" id="KW-0378">Hydrolase</keyword>
<dbReference type="RefSeq" id="WP_087112927.1">
    <property type="nucleotide sequence ID" value="NZ_CBCSCN010000016.1"/>
</dbReference>
<dbReference type="PANTHER" id="PTHR48081">
    <property type="entry name" value="AB HYDROLASE SUPERFAMILY PROTEIN C4A8.06C"/>
    <property type="match status" value="1"/>
</dbReference>
<name>A0A1X7AQG3_9GAMM</name>
<keyword evidence="4" id="KW-1185">Reference proteome</keyword>
<dbReference type="InterPro" id="IPR029058">
    <property type="entry name" value="AB_hydrolase_fold"/>
</dbReference>
<sequence>MFDWILSRMARSAAAMVPPHPAWLGMDRQMRKLMTLIQWVSNPDVQSPKSLRRSYRLSSNLWNIPADPTVMVRDESLNDDISLRWYTVADSDNDQCLVYYHGGGMMIGDLDTHDRFCRRIARKRRMTVVAVDYRLAPEHPFPAGAEDAIVAWNAIAEKWQSQGGDLRQLGIGGDSAGGYLAAVVCQQHVRSTLSVKPEHMPAWQWLIYPMLNCLDRSSSSWVTYSHDLILTSQLVARFHDTYVPNKEEQSLIAASPACADAELLAALPPAVVITAEYDPLRDQGVAYARALKGAEVAVAVHHESKLPHGYINFTGFSDAALRATEKAISLIDMICLQARRTLPVKTQYKTEKIERT</sequence>
<protein>
    <submittedName>
        <fullName evidence="3">Carboxylesterase NlhH</fullName>
        <ecNumber evidence="3">3.1.1.1</ecNumber>
    </submittedName>
</protein>
<dbReference type="Pfam" id="PF07859">
    <property type="entry name" value="Abhydrolase_3"/>
    <property type="match status" value="1"/>
</dbReference>
<feature type="domain" description="Alpha/beta hydrolase fold-3" evidence="2">
    <location>
        <begin position="97"/>
        <end position="311"/>
    </location>
</feature>
<dbReference type="Proteomes" id="UP000196573">
    <property type="component" value="Unassembled WGS sequence"/>
</dbReference>
<evidence type="ECO:0000256" key="1">
    <source>
        <dbReference type="ARBA" id="ARBA00022801"/>
    </source>
</evidence>
<dbReference type="OrthoDB" id="5729797at2"/>
<gene>
    <name evidence="3" type="primary">nlhH</name>
    <name evidence="3" type="ORF">EHSB41UT_04296</name>
</gene>
<dbReference type="InterPro" id="IPR050300">
    <property type="entry name" value="GDXG_lipolytic_enzyme"/>
</dbReference>
<dbReference type="AlphaFoldDB" id="A0A1X7AQG3"/>
<accession>A0A1X7AQG3</accession>
<proteinExistence type="predicted"/>
<organism evidence="3 4">
    <name type="scientific">Parendozoicomonas haliclonae</name>
    <dbReference type="NCBI Taxonomy" id="1960125"/>
    <lineage>
        <taxon>Bacteria</taxon>
        <taxon>Pseudomonadati</taxon>
        <taxon>Pseudomonadota</taxon>
        <taxon>Gammaproteobacteria</taxon>
        <taxon>Oceanospirillales</taxon>
        <taxon>Endozoicomonadaceae</taxon>
        <taxon>Parendozoicomonas</taxon>
    </lineage>
</organism>
<dbReference type="EC" id="3.1.1.1" evidence="3"/>
<dbReference type="Gene3D" id="3.40.50.1820">
    <property type="entry name" value="alpha/beta hydrolase"/>
    <property type="match status" value="1"/>
</dbReference>
<dbReference type="PANTHER" id="PTHR48081:SF8">
    <property type="entry name" value="ALPHA_BETA HYDROLASE FOLD-3 DOMAIN-CONTAINING PROTEIN-RELATED"/>
    <property type="match status" value="1"/>
</dbReference>
<reference evidence="3 4" key="1">
    <citation type="submission" date="2017-03" db="EMBL/GenBank/DDBJ databases">
        <authorList>
            <person name="Afonso C.L."/>
            <person name="Miller P.J."/>
            <person name="Scott M.A."/>
            <person name="Spackman E."/>
            <person name="Goraichik I."/>
            <person name="Dimitrov K.M."/>
            <person name="Suarez D.L."/>
            <person name="Swayne D.E."/>
        </authorList>
    </citation>
    <scope>NUCLEOTIDE SEQUENCE [LARGE SCALE GENOMIC DNA]</scope>
    <source>
        <strain evidence="3">SB41UT1</strain>
    </source>
</reference>
<evidence type="ECO:0000313" key="4">
    <source>
        <dbReference type="Proteomes" id="UP000196573"/>
    </source>
</evidence>
<dbReference type="InterPro" id="IPR013094">
    <property type="entry name" value="AB_hydrolase_3"/>
</dbReference>
<evidence type="ECO:0000313" key="3">
    <source>
        <dbReference type="EMBL" id="SMA50485.1"/>
    </source>
</evidence>
<dbReference type="EMBL" id="FWPT01000013">
    <property type="protein sequence ID" value="SMA50485.1"/>
    <property type="molecule type" value="Genomic_DNA"/>
</dbReference>